<evidence type="ECO:0000313" key="1">
    <source>
        <dbReference type="EMBL" id="OAK60211.1"/>
    </source>
</evidence>
<dbReference type="Proteomes" id="UP000077852">
    <property type="component" value="Unassembled WGS sequence"/>
</dbReference>
<name>A0AA91I996_VARPD</name>
<sequence>MRTEIALKYEGPALVDGQMDVYQTSANMIAFTEFMVAAVKETYGSAAEAKAEVAGFEHGSFITNLVFSVVGSAATIFTALTPEQLLAVVKGAFDLWKHLKGTPPAKVEHTGPNVVVTNNNGQIFNVRTESFSLVMNVKAAEAADRFVNQALQIEGVDALRIGNAREPVATVTAAESNYFVPVAPTALVSDNVNRIVLTVVSPVFQDGNKWRFSDGGPPFAAAIRDGDFLMQVDKGIERFGKGNVLEADVRIVQSRTGAKVSIEREVVKVHRHVNPHEQSSFL</sequence>
<accession>A0AA91I996</accession>
<dbReference type="AlphaFoldDB" id="A0AA91I996"/>
<proteinExistence type="predicted"/>
<organism evidence="1 2">
    <name type="scientific">Variovorax paradoxus</name>
    <dbReference type="NCBI Taxonomy" id="34073"/>
    <lineage>
        <taxon>Bacteria</taxon>
        <taxon>Pseudomonadati</taxon>
        <taxon>Pseudomonadota</taxon>
        <taxon>Betaproteobacteria</taxon>
        <taxon>Burkholderiales</taxon>
        <taxon>Comamonadaceae</taxon>
        <taxon>Variovorax</taxon>
    </lineage>
</organism>
<dbReference type="RefSeq" id="WP_081269867.1">
    <property type="nucleotide sequence ID" value="NZ_LVHG01000063.1"/>
</dbReference>
<evidence type="ECO:0000313" key="2">
    <source>
        <dbReference type="Proteomes" id="UP000077852"/>
    </source>
</evidence>
<dbReference type="EMBL" id="LVHG01000063">
    <property type="protein sequence ID" value="OAK60211.1"/>
    <property type="molecule type" value="Genomic_DNA"/>
</dbReference>
<gene>
    <name evidence="1" type="ORF">A3K87_24145</name>
</gene>
<reference evidence="1 2" key="1">
    <citation type="submission" date="2016-03" db="EMBL/GenBank/DDBJ databases">
        <title>Genome sequence of Variovorax paradoxus KB5.</title>
        <authorList>
            <person name="Jeong H."/>
            <person name="Hong C.E."/>
            <person name="Jo S.H."/>
            <person name="Park J.M."/>
        </authorList>
    </citation>
    <scope>NUCLEOTIDE SEQUENCE [LARGE SCALE GENOMIC DNA]</scope>
    <source>
        <strain evidence="1 2">KB5</strain>
    </source>
</reference>
<protein>
    <submittedName>
        <fullName evidence="1">Uncharacterized protein</fullName>
    </submittedName>
</protein>
<comment type="caution">
    <text evidence="1">The sequence shown here is derived from an EMBL/GenBank/DDBJ whole genome shotgun (WGS) entry which is preliminary data.</text>
</comment>